<organism evidence="1 2">
    <name type="scientific">Dryococelus australis</name>
    <dbReference type="NCBI Taxonomy" id="614101"/>
    <lineage>
        <taxon>Eukaryota</taxon>
        <taxon>Metazoa</taxon>
        <taxon>Ecdysozoa</taxon>
        <taxon>Arthropoda</taxon>
        <taxon>Hexapoda</taxon>
        <taxon>Insecta</taxon>
        <taxon>Pterygota</taxon>
        <taxon>Neoptera</taxon>
        <taxon>Polyneoptera</taxon>
        <taxon>Phasmatodea</taxon>
        <taxon>Verophasmatodea</taxon>
        <taxon>Anareolatae</taxon>
        <taxon>Phasmatidae</taxon>
        <taxon>Eurycanthinae</taxon>
        <taxon>Dryococelus</taxon>
    </lineage>
</organism>
<evidence type="ECO:0000313" key="1">
    <source>
        <dbReference type="EMBL" id="KAJ8898424.1"/>
    </source>
</evidence>
<gene>
    <name evidence="1" type="ORF">PR048_003784</name>
</gene>
<dbReference type="EMBL" id="JARBHB010000001">
    <property type="protein sequence ID" value="KAJ8898424.1"/>
    <property type="molecule type" value="Genomic_DNA"/>
</dbReference>
<reference evidence="1 2" key="1">
    <citation type="submission" date="2023-02" db="EMBL/GenBank/DDBJ databases">
        <title>LHISI_Scaffold_Assembly.</title>
        <authorList>
            <person name="Stuart O.P."/>
            <person name="Cleave R."/>
            <person name="Magrath M.J.L."/>
            <person name="Mikheyev A.S."/>
        </authorList>
    </citation>
    <scope>NUCLEOTIDE SEQUENCE [LARGE SCALE GENOMIC DNA]</scope>
    <source>
        <strain evidence="1">Daus_M_001</strain>
        <tissue evidence="1">Leg muscle</tissue>
    </source>
</reference>
<sequence length="100" mass="11289">MYTPPDNSRSGSIPFIHSFTRCYATCAIYNKNKLSILKCFLKMPNEKKAIAEIFYDPTTTTDAVAQAGEEMFLTMYQAPPSEILHQGESQSCTPQQQLMQ</sequence>
<comment type="caution">
    <text evidence="1">The sequence shown here is derived from an EMBL/GenBank/DDBJ whole genome shotgun (WGS) entry which is preliminary data.</text>
</comment>
<keyword evidence="2" id="KW-1185">Reference proteome</keyword>
<evidence type="ECO:0000313" key="2">
    <source>
        <dbReference type="Proteomes" id="UP001159363"/>
    </source>
</evidence>
<accession>A0ABQ9INZ6</accession>
<proteinExistence type="predicted"/>
<dbReference type="Proteomes" id="UP001159363">
    <property type="component" value="Chromosome 1"/>
</dbReference>
<name>A0ABQ9INZ6_9NEOP</name>
<protein>
    <submittedName>
        <fullName evidence="1">Uncharacterized protein</fullName>
    </submittedName>
</protein>